<gene>
    <name evidence="3" type="ORF">GOODEAATRI_034231</name>
</gene>
<dbReference type="Proteomes" id="UP001476798">
    <property type="component" value="Unassembled WGS sequence"/>
</dbReference>
<protein>
    <submittedName>
        <fullName evidence="3">Uncharacterized protein</fullName>
    </submittedName>
</protein>
<proteinExistence type="predicted"/>
<keyword evidence="2" id="KW-0472">Membrane</keyword>
<comment type="caution">
    <text evidence="3">The sequence shown here is derived from an EMBL/GenBank/DDBJ whole genome shotgun (WGS) entry which is preliminary data.</text>
</comment>
<sequence>IVVLLLFLTAIGGLIVTLLEDFGPNSSGEEISAVYYTNPVLFTVTWVKILVLLCQEGVRRKERAVDSASLFLFWLLLVLCDIFPFQTLLREALKQHGGEGLQKTPGSGGHVGAERGGKHRLHQPAFRSSHAVRVGSSSDPISKKVEG</sequence>
<accession>A0ABV0MXG1</accession>
<keyword evidence="2" id="KW-0812">Transmembrane</keyword>
<feature type="transmembrane region" description="Helical" evidence="2">
    <location>
        <begin position="65"/>
        <end position="85"/>
    </location>
</feature>
<feature type="transmembrane region" description="Helical" evidence="2">
    <location>
        <begin position="35"/>
        <end position="53"/>
    </location>
</feature>
<organism evidence="3 4">
    <name type="scientific">Goodea atripinnis</name>
    <dbReference type="NCBI Taxonomy" id="208336"/>
    <lineage>
        <taxon>Eukaryota</taxon>
        <taxon>Metazoa</taxon>
        <taxon>Chordata</taxon>
        <taxon>Craniata</taxon>
        <taxon>Vertebrata</taxon>
        <taxon>Euteleostomi</taxon>
        <taxon>Actinopterygii</taxon>
        <taxon>Neopterygii</taxon>
        <taxon>Teleostei</taxon>
        <taxon>Neoteleostei</taxon>
        <taxon>Acanthomorphata</taxon>
        <taxon>Ovalentaria</taxon>
        <taxon>Atherinomorphae</taxon>
        <taxon>Cyprinodontiformes</taxon>
        <taxon>Goodeidae</taxon>
        <taxon>Goodea</taxon>
    </lineage>
</organism>
<evidence type="ECO:0000256" key="2">
    <source>
        <dbReference type="SAM" id="Phobius"/>
    </source>
</evidence>
<evidence type="ECO:0000313" key="3">
    <source>
        <dbReference type="EMBL" id="MEQ2163809.1"/>
    </source>
</evidence>
<reference evidence="3 4" key="1">
    <citation type="submission" date="2021-06" db="EMBL/GenBank/DDBJ databases">
        <authorList>
            <person name="Palmer J.M."/>
        </authorList>
    </citation>
    <scope>NUCLEOTIDE SEQUENCE [LARGE SCALE GENOMIC DNA]</scope>
    <source>
        <strain evidence="3 4">GA_2019</strain>
        <tissue evidence="3">Muscle</tissue>
    </source>
</reference>
<feature type="region of interest" description="Disordered" evidence="1">
    <location>
        <begin position="98"/>
        <end position="147"/>
    </location>
</feature>
<keyword evidence="4" id="KW-1185">Reference proteome</keyword>
<feature type="non-terminal residue" evidence="3">
    <location>
        <position position="1"/>
    </location>
</feature>
<keyword evidence="2" id="KW-1133">Transmembrane helix</keyword>
<evidence type="ECO:0000313" key="4">
    <source>
        <dbReference type="Proteomes" id="UP001476798"/>
    </source>
</evidence>
<name>A0ABV0MXG1_9TELE</name>
<dbReference type="EMBL" id="JAHRIO010018281">
    <property type="protein sequence ID" value="MEQ2163809.1"/>
    <property type="molecule type" value="Genomic_DNA"/>
</dbReference>
<evidence type="ECO:0000256" key="1">
    <source>
        <dbReference type="SAM" id="MobiDB-lite"/>
    </source>
</evidence>